<gene>
    <name evidence="1" type="ORF">EZS27_038278</name>
</gene>
<reference evidence="1" key="1">
    <citation type="submission" date="2019-03" db="EMBL/GenBank/DDBJ databases">
        <title>Single cell metagenomics reveals metabolic interactions within the superorganism composed of flagellate Streblomastix strix and complex community of Bacteroidetes bacteria on its surface.</title>
        <authorList>
            <person name="Treitli S.C."/>
            <person name="Kolisko M."/>
            <person name="Husnik F."/>
            <person name="Keeling P."/>
            <person name="Hampl V."/>
        </authorList>
    </citation>
    <scope>NUCLEOTIDE SEQUENCE</scope>
    <source>
        <strain evidence="1">STM</strain>
    </source>
</reference>
<dbReference type="EMBL" id="SNRY01007440">
    <property type="protein sequence ID" value="KAA6310414.1"/>
    <property type="molecule type" value="Genomic_DNA"/>
</dbReference>
<protein>
    <submittedName>
        <fullName evidence="1">Uncharacterized protein</fullName>
    </submittedName>
</protein>
<evidence type="ECO:0000313" key="1">
    <source>
        <dbReference type="EMBL" id="KAA6310414.1"/>
    </source>
</evidence>
<proteinExistence type="predicted"/>
<organism evidence="1">
    <name type="scientific">termite gut metagenome</name>
    <dbReference type="NCBI Taxonomy" id="433724"/>
    <lineage>
        <taxon>unclassified sequences</taxon>
        <taxon>metagenomes</taxon>
        <taxon>organismal metagenomes</taxon>
    </lineage>
</organism>
<name>A0A5J4PP88_9ZZZZ</name>
<accession>A0A5J4PP88</accession>
<dbReference type="AlphaFoldDB" id="A0A5J4PP88"/>
<comment type="caution">
    <text evidence="1">The sequence shown here is derived from an EMBL/GenBank/DDBJ whole genome shotgun (WGS) entry which is preliminary data.</text>
</comment>
<sequence>MSRRKIYRIDAAELKVWRQLSEELFHHPVFRECDFETVQIVALKRNPEPRIVDVDKPLKYLERFIINNGNRSVGKQKLCEILKISRPTLNKWIADEFISRGQTKEPWAGHQSFDLKKVLEELKKQQDKK</sequence>